<dbReference type="AlphaFoldDB" id="A0AAE6BDC1"/>
<name>A0AAE6BDC1_AGRTU</name>
<evidence type="ECO:0000313" key="1">
    <source>
        <dbReference type="EMBL" id="QCL80604.1"/>
    </source>
</evidence>
<protein>
    <submittedName>
        <fullName evidence="1">Uncharacterized protein</fullName>
    </submittedName>
</protein>
<organism evidence="1 2">
    <name type="scientific">Agrobacterium tumefaciens</name>
    <dbReference type="NCBI Taxonomy" id="358"/>
    <lineage>
        <taxon>Bacteria</taxon>
        <taxon>Pseudomonadati</taxon>
        <taxon>Pseudomonadota</taxon>
        <taxon>Alphaproteobacteria</taxon>
        <taxon>Hyphomicrobiales</taxon>
        <taxon>Rhizobiaceae</taxon>
        <taxon>Rhizobium/Agrobacterium group</taxon>
        <taxon>Agrobacterium</taxon>
        <taxon>Agrobacterium tumefaciens complex</taxon>
    </lineage>
</organism>
<reference evidence="1 2" key="1">
    <citation type="submission" date="2019-04" db="EMBL/GenBank/DDBJ databases">
        <title>Complete genome sequence of Agrobacterium tumefaciens CFBP5877.</title>
        <authorList>
            <person name="Huang Y.-Y."/>
            <person name="Chiang H.-Y."/>
            <person name="Chou L."/>
            <person name="Lai E.-M."/>
            <person name="Kuo C.-H."/>
        </authorList>
    </citation>
    <scope>NUCLEOTIDE SEQUENCE [LARGE SCALE GENOMIC DNA]</scope>
    <source>
        <strain evidence="1 2">CFBP5877</strain>
    </source>
</reference>
<accession>A0AAE6BDC1</accession>
<sequence>MPISRKRLKHFQQNCAAVLRPEKRQNKKGEYFRISGKGGNTLEVSAKRSPSGDIYVRNCRNCRNPARC</sequence>
<proteinExistence type="predicted"/>
<evidence type="ECO:0000313" key="2">
    <source>
        <dbReference type="Proteomes" id="UP000298579"/>
    </source>
</evidence>
<gene>
    <name evidence="1" type="ORF">CFBP5877_15605</name>
</gene>
<dbReference type="EMBL" id="CP039898">
    <property type="protein sequence ID" value="QCL80604.1"/>
    <property type="molecule type" value="Genomic_DNA"/>
</dbReference>
<dbReference type="Proteomes" id="UP000298579">
    <property type="component" value="Chromosome linear"/>
</dbReference>